<proteinExistence type="predicted"/>
<organism evidence="2 3">
    <name type="scientific">Parnassius apollo</name>
    <name type="common">Apollo butterfly</name>
    <name type="synonym">Papilio apollo</name>
    <dbReference type="NCBI Taxonomy" id="110799"/>
    <lineage>
        <taxon>Eukaryota</taxon>
        <taxon>Metazoa</taxon>
        <taxon>Ecdysozoa</taxon>
        <taxon>Arthropoda</taxon>
        <taxon>Hexapoda</taxon>
        <taxon>Insecta</taxon>
        <taxon>Pterygota</taxon>
        <taxon>Neoptera</taxon>
        <taxon>Endopterygota</taxon>
        <taxon>Lepidoptera</taxon>
        <taxon>Glossata</taxon>
        <taxon>Ditrysia</taxon>
        <taxon>Papilionoidea</taxon>
        <taxon>Papilionidae</taxon>
        <taxon>Parnassiinae</taxon>
        <taxon>Parnassini</taxon>
        <taxon>Parnassius</taxon>
        <taxon>Parnassius</taxon>
    </lineage>
</organism>
<dbReference type="EMBL" id="CAJQZP010000458">
    <property type="protein sequence ID" value="CAG4962557.1"/>
    <property type="molecule type" value="Genomic_DNA"/>
</dbReference>
<feature type="region of interest" description="Disordered" evidence="1">
    <location>
        <begin position="78"/>
        <end position="98"/>
    </location>
</feature>
<keyword evidence="3" id="KW-1185">Reference proteome</keyword>
<name>A0A8S3WK39_PARAO</name>
<evidence type="ECO:0000313" key="2">
    <source>
        <dbReference type="EMBL" id="CAG4962557.1"/>
    </source>
</evidence>
<accession>A0A8S3WK39</accession>
<evidence type="ECO:0000256" key="1">
    <source>
        <dbReference type="SAM" id="MobiDB-lite"/>
    </source>
</evidence>
<evidence type="ECO:0000313" key="3">
    <source>
        <dbReference type="Proteomes" id="UP000691718"/>
    </source>
</evidence>
<reference evidence="2" key="1">
    <citation type="submission" date="2021-04" db="EMBL/GenBank/DDBJ databases">
        <authorList>
            <person name="Tunstrom K."/>
        </authorList>
    </citation>
    <scope>NUCLEOTIDE SEQUENCE</scope>
</reference>
<gene>
    <name evidence="2" type="ORF">PAPOLLO_LOCUS6806</name>
</gene>
<dbReference type="AlphaFoldDB" id="A0A8S3WK39"/>
<comment type="caution">
    <text evidence="2">The sequence shown here is derived from an EMBL/GenBank/DDBJ whole genome shotgun (WGS) entry which is preliminary data.</text>
</comment>
<feature type="compositionally biased region" description="Polar residues" evidence="1">
    <location>
        <begin position="78"/>
        <end position="88"/>
    </location>
</feature>
<protein>
    <submittedName>
        <fullName evidence="2">(apollo) hypothetical protein</fullName>
    </submittedName>
</protein>
<dbReference type="Proteomes" id="UP000691718">
    <property type="component" value="Unassembled WGS sequence"/>
</dbReference>
<sequence>MDWLLNPALRAVGGGGGVAALYVERRAREAGGRGGHAAAELGEPLVVLASARAERPAQRQHALRRLLAPRLRHAHLRTQTNMSTTCNIYTPPKRTGNS</sequence>